<proteinExistence type="predicted"/>
<feature type="transmembrane region" description="Helical" evidence="7">
    <location>
        <begin position="29"/>
        <end position="49"/>
    </location>
</feature>
<comment type="caution">
    <text evidence="9">The sequence shown here is derived from an EMBL/GenBank/DDBJ whole genome shotgun (WGS) entry which is preliminary data.</text>
</comment>
<dbReference type="GO" id="GO:0005886">
    <property type="term" value="C:plasma membrane"/>
    <property type="evidence" value="ECO:0007669"/>
    <property type="project" value="UniProtKB-SubCell"/>
</dbReference>
<evidence type="ECO:0000313" key="10">
    <source>
        <dbReference type="Proteomes" id="UP000032068"/>
    </source>
</evidence>
<evidence type="ECO:0000256" key="2">
    <source>
        <dbReference type="ARBA" id="ARBA00022475"/>
    </source>
</evidence>
<evidence type="ECO:0000256" key="1">
    <source>
        <dbReference type="ARBA" id="ARBA00004651"/>
    </source>
</evidence>
<protein>
    <submittedName>
        <fullName evidence="9">Chain-length determining protein</fullName>
    </submittedName>
</protein>
<evidence type="ECO:0000256" key="4">
    <source>
        <dbReference type="ARBA" id="ARBA00022989"/>
    </source>
</evidence>
<gene>
    <name evidence="9" type="ORF">RU08_11675</name>
</gene>
<keyword evidence="5 7" id="KW-0472">Membrane</keyword>
<dbReference type="InterPro" id="IPR050445">
    <property type="entry name" value="Bact_polysacc_biosynth/exp"/>
</dbReference>
<dbReference type="EMBL" id="JXQW01000029">
    <property type="protein sequence ID" value="KIQ00069.1"/>
    <property type="molecule type" value="Genomic_DNA"/>
</dbReference>
<name>A0A0D0JWR6_9PSED</name>
<feature type="domain" description="Polysaccharide chain length determinant N-terminal" evidence="8">
    <location>
        <begin position="12"/>
        <end position="70"/>
    </location>
</feature>
<evidence type="ECO:0000256" key="3">
    <source>
        <dbReference type="ARBA" id="ARBA00022692"/>
    </source>
</evidence>
<keyword evidence="2" id="KW-1003">Cell membrane</keyword>
<feature type="coiled-coil region" evidence="6">
    <location>
        <begin position="189"/>
        <end position="242"/>
    </location>
</feature>
<dbReference type="RefSeq" id="WP_156152706.1">
    <property type="nucleotide sequence ID" value="NZ_JXQW01000029.1"/>
</dbReference>
<keyword evidence="3 7" id="KW-0812">Transmembrane</keyword>
<dbReference type="AlphaFoldDB" id="A0A0D0JWR6"/>
<dbReference type="PANTHER" id="PTHR32309">
    <property type="entry name" value="TYROSINE-PROTEIN KINASE"/>
    <property type="match status" value="1"/>
</dbReference>
<keyword evidence="4 7" id="KW-1133">Transmembrane helix</keyword>
<evidence type="ECO:0000313" key="9">
    <source>
        <dbReference type="EMBL" id="KIQ00069.1"/>
    </source>
</evidence>
<dbReference type="Pfam" id="PF02706">
    <property type="entry name" value="Wzz"/>
    <property type="match status" value="1"/>
</dbReference>
<dbReference type="SUPFAM" id="SSF160355">
    <property type="entry name" value="Bacterial polysaccharide co-polymerase-like"/>
    <property type="match status" value="2"/>
</dbReference>
<accession>A0A0D0JWR6</accession>
<dbReference type="Gene3D" id="3.30.1890.10">
    <property type="entry name" value="FepE-like"/>
    <property type="match status" value="2"/>
</dbReference>
<keyword evidence="6" id="KW-0175">Coiled coil</keyword>
<evidence type="ECO:0000256" key="6">
    <source>
        <dbReference type="SAM" id="Coils"/>
    </source>
</evidence>
<evidence type="ECO:0000256" key="7">
    <source>
        <dbReference type="SAM" id="Phobius"/>
    </source>
</evidence>
<dbReference type="Proteomes" id="UP000032068">
    <property type="component" value="Unassembled WGS sequence"/>
</dbReference>
<dbReference type="OrthoDB" id="7028163at2"/>
<dbReference type="GO" id="GO:0004713">
    <property type="term" value="F:protein tyrosine kinase activity"/>
    <property type="evidence" value="ECO:0007669"/>
    <property type="project" value="TreeGrafter"/>
</dbReference>
<evidence type="ECO:0000256" key="5">
    <source>
        <dbReference type="ARBA" id="ARBA00023136"/>
    </source>
</evidence>
<feature type="transmembrane region" description="Helical" evidence="7">
    <location>
        <begin position="393"/>
        <end position="416"/>
    </location>
</feature>
<evidence type="ECO:0000259" key="8">
    <source>
        <dbReference type="Pfam" id="PF02706"/>
    </source>
</evidence>
<reference evidence="9 10" key="1">
    <citation type="submission" date="2014-12" db="EMBL/GenBank/DDBJ databases">
        <title>16Stimator: statistical estimation of ribosomal gene copy numbers from draft genome assemblies.</title>
        <authorList>
            <person name="Perisin M.A."/>
            <person name="Vetter M."/>
            <person name="Gilbert J.A."/>
            <person name="Bergelson J."/>
        </authorList>
    </citation>
    <scope>NUCLEOTIDE SEQUENCE [LARGE SCALE GENOMIC DNA]</scope>
    <source>
        <strain evidence="9 10">MEJ086</strain>
    </source>
</reference>
<sequence>MSQAPNVRPQNDDIDLGELMRALWERKKLIIGVAAVVTLLAVAYALLATKYYRTQSILRPVAMNVLDELNASGLYELTPEEALQRVGAGISSYEYRLEYFNANQELFGPDAMSDGQTAEQAMNQIIEDFEILRPDPNRPDGGFSYIGLAYTYPWGVKGADIVNGLIQYVIQQERTALAEDVEVIIRNRLAKLEQRMAAERAAYQADKQAKIASLSEADALKRAQLQDELNSLRKQLRTRRDDRIAQLNEAVMIAKSLGIEKPSTPSTLSDSAPVSGSGNVIRTEVNNQQIPLYFMGTEALEAERDALQKRRSDEFTEPRVAKLQADLRLLEQNREVELLKQRADEDVYIENYAKWNQEAAELKGLNLNLNALQLVNIDRQAIYPRSAIKPKRILVVALGAVLGTMLGLFIALMSVLTSKPKTHSRFSDAG</sequence>
<organism evidence="9 10">
    <name type="scientific">Pseudomonas fulva</name>
    <dbReference type="NCBI Taxonomy" id="47880"/>
    <lineage>
        <taxon>Bacteria</taxon>
        <taxon>Pseudomonadati</taxon>
        <taxon>Pseudomonadota</taxon>
        <taxon>Gammaproteobacteria</taxon>
        <taxon>Pseudomonadales</taxon>
        <taxon>Pseudomonadaceae</taxon>
        <taxon>Pseudomonas</taxon>
    </lineage>
</organism>
<comment type="subcellular location">
    <subcellularLocation>
        <location evidence="1">Cell membrane</location>
        <topology evidence="1">Multi-pass membrane protein</topology>
    </subcellularLocation>
</comment>
<dbReference type="PANTHER" id="PTHR32309:SF13">
    <property type="entry name" value="FERRIC ENTEROBACTIN TRANSPORT PROTEIN FEPE"/>
    <property type="match status" value="1"/>
</dbReference>
<dbReference type="InterPro" id="IPR003856">
    <property type="entry name" value="LPS_length_determ_N"/>
</dbReference>